<organism evidence="1 2">
    <name type="scientific">Novosphingobium aquiterrae</name>
    <dbReference type="NCBI Taxonomy" id="624388"/>
    <lineage>
        <taxon>Bacteria</taxon>
        <taxon>Pseudomonadati</taxon>
        <taxon>Pseudomonadota</taxon>
        <taxon>Alphaproteobacteria</taxon>
        <taxon>Sphingomonadales</taxon>
        <taxon>Sphingomonadaceae</taxon>
        <taxon>Novosphingobium</taxon>
    </lineage>
</organism>
<gene>
    <name evidence="1" type="ORF">ACFFF7_16060</name>
</gene>
<dbReference type="Proteomes" id="UP001589943">
    <property type="component" value="Unassembled WGS sequence"/>
</dbReference>
<dbReference type="RefSeq" id="WP_379482377.1">
    <property type="nucleotide sequence ID" value="NZ_JBHLTL010000011.1"/>
</dbReference>
<dbReference type="SUPFAM" id="SSF50199">
    <property type="entry name" value="Staphylococcal nuclease"/>
    <property type="match status" value="1"/>
</dbReference>
<evidence type="ECO:0000313" key="2">
    <source>
        <dbReference type="Proteomes" id="UP001589943"/>
    </source>
</evidence>
<protein>
    <submittedName>
        <fullName evidence="1">Uncharacterized protein</fullName>
    </submittedName>
</protein>
<dbReference type="InterPro" id="IPR035437">
    <property type="entry name" value="SNase_OB-fold_sf"/>
</dbReference>
<reference evidence="1 2" key="1">
    <citation type="submission" date="2024-09" db="EMBL/GenBank/DDBJ databases">
        <authorList>
            <person name="Sun Q."/>
            <person name="Mori K."/>
        </authorList>
    </citation>
    <scope>NUCLEOTIDE SEQUENCE [LARGE SCALE GENOMIC DNA]</scope>
    <source>
        <strain evidence="1 2">NCAIM B.02537</strain>
    </source>
</reference>
<sequence>MILTLAAAVVAAGESFTCTPTAVWDGDGPIWCAEGPHVRISGIAAREMDGSCRDNQPCPAATALQARDALVDLFGGPRGSYSTGHIRVSGATMVCRSEGSAGGSRTAAWCTFPSGQDLSCAMVASATVLKWDRYWRGHRCR</sequence>
<dbReference type="EMBL" id="JBHLTL010000011">
    <property type="protein sequence ID" value="MFC0590920.1"/>
    <property type="molecule type" value="Genomic_DNA"/>
</dbReference>
<evidence type="ECO:0000313" key="1">
    <source>
        <dbReference type="EMBL" id="MFC0590920.1"/>
    </source>
</evidence>
<accession>A0ABV6PM57</accession>
<name>A0ABV6PM57_9SPHN</name>
<keyword evidence="2" id="KW-1185">Reference proteome</keyword>
<proteinExistence type="predicted"/>
<comment type="caution">
    <text evidence="1">The sequence shown here is derived from an EMBL/GenBank/DDBJ whole genome shotgun (WGS) entry which is preliminary data.</text>
</comment>